<dbReference type="Pfam" id="PF06725">
    <property type="entry name" value="3D"/>
    <property type="match status" value="1"/>
</dbReference>
<dbReference type="InterPro" id="IPR005300">
    <property type="entry name" value="MltA_B"/>
</dbReference>
<dbReference type="PANTHER" id="PTHR30124:SF0">
    <property type="entry name" value="MEMBRANE-BOUND LYTIC MUREIN TRANSGLYCOSYLASE A"/>
    <property type="match status" value="1"/>
</dbReference>
<dbReference type="CDD" id="cd22785">
    <property type="entry name" value="DPBB_MltA-like"/>
    <property type="match status" value="1"/>
</dbReference>
<dbReference type="Pfam" id="PF03562">
    <property type="entry name" value="MltA"/>
    <property type="match status" value="1"/>
</dbReference>
<dbReference type="InterPro" id="IPR026044">
    <property type="entry name" value="MltA"/>
</dbReference>
<dbReference type="Gene3D" id="2.40.40.10">
    <property type="entry name" value="RlpA-like domain"/>
    <property type="match status" value="1"/>
</dbReference>
<dbReference type="EC" id="4.2.2.n1" evidence="2"/>
<evidence type="ECO:0000256" key="6">
    <source>
        <dbReference type="SAM" id="SignalP"/>
    </source>
</evidence>
<dbReference type="PANTHER" id="PTHR30124">
    <property type="entry name" value="MEMBRANE-BOUND LYTIC MUREIN TRANSGLYCOSYLASE A"/>
    <property type="match status" value="1"/>
</dbReference>
<keyword evidence="4" id="KW-0961">Cell wall biogenesis/degradation</keyword>
<gene>
    <name evidence="8" type="primary">mltA</name>
    <name evidence="8" type="ORF">K6Y31_08475</name>
</gene>
<dbReference type="PROSITE" id="PS51257">
    <property type="entry name" value="PROKAR_LIPOPROTEIN"/>
    <property type="match status" value="1"/>
</dbReference>
<dbReference type="InterPro" id="IPR036908">
    <property type="entry name" value="RlpA-like_sf"/>
</dbReference>
<keyword evidence="6" id="KW-0732">Signal</keyword>
<evidence type="ECO:0000259" key="7">
    <source>
        <dbReference type="SMART" id="SM00925"/>
    </source>
</evidence>
<evidence type="ECO:0000256" key="5">
    <source>
        <dbReference type="ARBA" id="ARBA00030918"/>
    </source>
</evidence>
<keyword evidence="3 8" id="KW-0456">Lyase</keyword>
<evidence type="ECO:0000256" key="3">
    <source>
        <dbReference type="ARBA" id="ARBA00023239"/>
    </source>
</evidence>
<comment type="caution">
    <text evidence="8">The sequence shown here is derived from an EMBL/GenBank/DDBJ whole genome shotgun (WGS) entry which is preliminary data.</text>
</comment>
<accession>A0ABS8W770</accession>
<organism evidence="8 9">
    <name type="scientific">Motilimonas cestriensis</name>
    <dbReference type="NCBI Taxonomy" id="2742685"/>
    <lineage>
        <taxon>Bacteria</taxon>
        <taxon>Pseudomonadati</taxon>
        <taxon>Pseudomonadota</taxon>
        <taxon>Gammaproteobacteria</taxon>
        <taxon>Alteromonadales</taxon>
        <taxon>Alteromonadales genera incertae sedis</taxon>
        <taxon>Motilimonas</taxon>
    </lineage>
</organism>
<sequence length="361" mass="39600">MRKLIVSISAPIIFLSACATAPKPQEPVELKFGKQESNQLFTKVLNPVPKVVSDKPRDYSLFSLQMNKVKEKSPNLVRRYNGLYQQVENWAEQNGDPASLSQFGIQAAQMGGGDGQGNVLFTGYFSPVMKIRHQADSVYKYPLYGMPNCQQHCPSRAQIYAGALANQGLEIGYSKSLLDNFMLEVQGSGFVYFEDGGDKQYFAYAGKNGHGYTSIGKVLIERGEVAKQDMSLEAIKNWAAKQDESTLRELLEQNPSFVFFKANTELDVIGAAGIPLQGGAAVAADRAYLPMGSVILAEVPQLDAKGIWTGHHVLKLLMVLDTGGAVKKNHLDLYHGLGVQAGRNAGYYKHFGRVWLLTTGQ</sequence>
<feature type="signal peptide" evidence="6">
    <location>
        <begin position="1"/>
        <end position="21"/>
    </location>
</feature>
<reference evidence="8 9" key="1">
    <citation type="journal article" date="2022" name="Environ. Microbiol. Rep.">
        <title>Eco-phylogenetic analyses reveal divergent evolution of vitamin B12 metabolism in the marine bacterial family 'Psychromonadaceae'.</title>
        <authorList>
            <person name="Jin X."/>
            <person name="Yang Y."/>
            <person name="Cao H."/>
            <person name="Gao B."/>
            <person name="Zhao Z."/>
        </authorList>
    </citation>
    <scope>NUCLEOTIDE SEQUENCE [LARGE SCALE GENOMIC DNA]</scope>
    <source>
        <strain evidence="8 9">MKS20</strain>
    </source>
</reference>
<evidence type="ECO:0000313" key="9">
    <source>
        <dbReference type="Proteomes" id="UP001201273"/>
    </source>
</evidence>
<protein>
    <recommendedName>
        <fullName evidence="2">peptidoglycan lytic exotransglycosylase</fullName>
        <ecNumber evidence="2">4.2.2.n1</ecNumber>
    </recommendedName>
    <alternativeName>
        <fullName evidence="5">Murein hydrolase A</fullName>
    </alternativeName>
</protein>
<comment type="catalytic activity">
    <reaction evidence="1">
        <text>Exolytic cleavage of the (1-&gt;4)-beta-glycosidic linkage between N-acetylmuramic acid (MurNAc) and N-acetylglucosamine (GlcNAc) residues in peptidoglycan, from either the reducing or the non-reducing ends of the peptidoglycan chains, with concomitant formation of a 1,6-anhydrobond in the MurNAc residue.</text>
        <dbReference type="EC" id="4.2.2.n1"/>
    </reaction>
</comment>
<dbReference type="CDD" id="cd14668">
    <property type="entry name" value="mlta_B"/>
    <property type="match status" value="1"/>
</dbReference>
<name>A0ABS8W770_9GAMM</name>
<evidence type="ECO:0000256" key="1">
    <source>
        <dbReference type="ARBA" id="ARBA00001420"/>
    </source>
</evidence>
<evidence type="ECO:0000256" key="2">
    <source>
        <dbReference type="ARBA" id="ARBA00012587"/>
    </source>
</evidence>
<dbReference type="SUPFAM" id="SSF50685">
    <property type="entry name" value="Barwin-like endoglucanases"/>
    <property type="match status" value="1"/>
</dbReference>
<keyword evidence="9" id="KW-1185">Reference proteome</keyword>
<dbReference type="Proteomes" id="UP001201273">
    <property type="component" value="Unassembled WGS sequence"/>
</dbReference>
<dbReference type="Gene3D" id="2.40.240.50">
    <property type="entry name" value="Barwin-like endoglucanases"/>
    <property type="match status" value="1"/>
</dbReference>
<evidence type="ECO:0000256" key="4">
    <source>
        <dbReference type="ARBA" id="ARBA00023316"/>
    </source>
</evidence>
<dbReference type="SMART" id="SM00925">
    <property type="entry name" value="MltA"/>
    <property type="match status" value="1"/>
</dbReference>
<feature type="chain" id="PRO_5047095778" description="peptidoglycan lytic exotransglycosylase" evidence="6">
    <location>
        <begin position="22"/>
        <end position="361"/>
    </location>
</feature>
<feature type="domain" description="Lytic transglycosylase MltA" evidence="7">
    <location>
        <begin position="128"/>
        <end position="261"/>
    </location>
</feature>
<dbReference type="InterPro" id="IPR010611">
    <property type="entry name" value="3D_dom"/>
</dbReference>
<dbReference type="NCBIfam" id="NF008366">
    <property type="entry name" value="PRK11162.1"/>
    <property type="match status" value="1"/>
</dbReference>
<dbReference type="GO" id="GO:0016829">
    <property type="term" value="F:lyase activity"/>
    <property type="evidence" value="ECO:0007669"/>
    <property type="project" value="UniProtKB-KW"/>
</dbReference>
<proteinExistence type="predicted"/>
<dbReference type="EMBL" id="JAIMJA010000007">
    <property type="protein sequence ID" value="MCE2594847.1"/>
    <property type="molecule type" value="Genomic_DNA"/>
</dbReference>
<dbReference type="RefSeq" id="WP_233052359.1">
    <property type="nucleotide sequence ID" value="NZ_JAIMJA010000007.1"/>
</dbReference>
<evidence type="ECO:0000313" key="8">
    <source>
        <dbReference type="EMBL" id="MCE2594847.1"/>
    </source>
</evidence>